<evidence type="ECO:0000313" key="3">
    <source>
        <dbReference type="EMBL" id="WWC68563.1"/>
    </source>
</evidence>
<gene>
    <name evidence="2" type="ORF">I206_02843</name>
    <name evidence="3" type="ORF">I206_102492</name>
</gene>
<dbReference type="KEGG" id="kpin:30171212"/>
<dbReference type="RefSeq" id="XP_019012006.1">
    <property type="nucleotide sequence ID" value="XM_019154603.1"/>
</dbReference>
<dbReference type="STRING" id="1296096.A0A1B9I5K2"/>
<feature type="compositionally biased region" description="Low complexity" evidence="1">
    <location>
        <begin position="768"/>
        <end position="809"/>
    </location>
</feature>
<feature type="region of interest" description="Disordered" evidence="1">
    <location>
        <begin position="557"/>
        <end position="589"/>
    </location>
</feature>
<protein>
    <submittedName>
        <fullName evidence="2">Uncharacterized protein</fullName>
    </submittedName>
</protein>
<reference evidence="2" key="3">
    <citation type="submission" date="2016-07" db="EMBL/GenBank/DDBJ databases">
        <title>Evolution of pathogenesis and genome organization in the Tremellales.</title>
        <authorList>
            <person name="Cuomo C."/>
            <person name="Litvintseva A."/>
            <person name="Heitman J."/>
            <person name="Chen Y."/>
            <person name="Sun S."/>
            <person name="Springer D."/>
            <person name="Dromer F."/>
            <person name="Young S."/>
            <person name="Zeng Q."/>
            <person name="Chapman S."/>
            <person name="Gujja S."/>
            <person name="Saif S."/>
            <person name="Birren B."/>
        </authorList>
    </citation>
    <scope>NUCLEOTIDE SEQUENCE</scope>
    <source>
        <strain evidence="2">CBS 10737</strain>
    </source>
</reference>
<evidence type="ECO:0000313" key="2">
    <source>
        <dbReference type="EMBL" id="OCF50787.1"/>
    </source>
</evidence>
<organism evidence="2">
    <name type="scientific">Kwoniella pini CBS 10737</name>
    <dbReference type="NCBI Taxonomy" id="1296096"/>
    <lineage>
        <taxon>Eukaryota</taxon>
        <taxon>Fungi</taxon>
        <taxon>Dikarya</taxon>
        <taxon>Basidiomycota</taxon>
        <taxon>Agaricomycotina</taxon>
        <taxon>Tremellomycetes</taxon>
        <taxon>Tremellales</taxon>
        <taxon>Cryptococcaceae</taxon>
        <taxon>Kwoniella</taxon>
    </lineage>
</organism>
<reference evidence="2" key="1">
    <citation type="submission" date="2013-07" db="EMBL/GenBank/DDBJ databases">
        <title>The Genome Sequence of Cryptococcus pinus CBS10737.</title>
        <authorList>
            <consortium name="The Broad Institute Genome Sequencing Platform"/>
            <person name="Cuomo C."/>
            <person name="Litvintseva A."/>
            <person name="Chen Y."/>
            <person name="Heitman J."/>
            <person name="Sun S."/>
            <person name="Springer D."/>
            <person name="Dromer F."/>
            <person name="Young S.K."/>
            <person name="Zeng Q."/>
            <person name="Gargeya S."/>
            <person name="Fitzgerald M."/>
            <person name="Abouelleil A."/>
            <person name="Alvarado L."/>
            <person name="Berlin A.M."/>
            <person name="Chapman S.B."/>
            <person name="Dewar J."/>
            <person name="Goldberg J."/>
            <person name="Griggs A."/>
            <person name="Gujja S."/>
            <person name="Hansen M."/>
            <person name="Howarth C."/>
            <person name="Imamovic A."/>
            <person name="Larimer J."/>
            <person name="McCowan C."/>
            <person name="Murphy C."/>
            <person name="Pearson M."/>
            <person name="Priest M."/>
            <person name="Roberts A."/>
            <person name="Saif S."/>
            <person name="Shea T."/>
            <person name="Sykes S."/>
            <person name="Wortman J."/>
            <person name="Nusbaum C."/>
            <person name="Birren B."/>
        </authorList>
    </citation>
    <scope>NUCLEOTIDE SEQUENCE [LARGE SCALE GENOMIC DNA]</scope>
    <source>
        <strain evidence="2">CBS 10737</strain>
    </source>
</reference>
<dbReference type="AlphaFoldDB" id="A0A1B9I5K2"/>
<feature type="region of interest" description="Disordered" evidence="1">
    <location>
        <begin position="768"/>
        <end position="834"/>
    </location>
</feature>
<keyword evidence="4" id="KW-1185">Reference proteome</keyword>
<dbReference type="EMBL" id="CP144521">
    <property type="protein sequence ID" value="WWC68563.1"/>
    <property type="molecule type" value="Genomic_DNA"/>
</dbReference>
<accession>A0A1B9I5K2</accession>
<feature type="compositionally biased region" description="Low complexity" evidence="1">
    <location>
        <begin position="94"/>
        <end position="111"/>
    </location>
</feature>
<sequence>MPPYRNTRSKSRSPSDAHSHSHYHSNSHSLSHPSLRSSTGKERNQSHPLFASRQPSTQSHSLKIDDIPLISHRLNIPITSNTALRPSSSLVPLDYSDSTPTTSSSPASSYTNEQITLVRSEKPISDEKEIRFSSSLSYGTTYSWTQQPLTVPRLTIGQHIRDTSYILSEPKRNLSLPLDPPSNSFRISAPKMVFQSHVNYLSSKVQVHFENEGIMDMLGGPNTETSYSLPGHIIISVPALPASLEGRLREVKDLKLVMEGKSEFWDDHGRYSPMRLYTTTLILATPSSPLLLPSHDPSRPHAQNIQLAVVFDMRLPGWLPPSHDTDLTTISYGLIAQSTVGWTDSATTIYAAPSIACSSSSILLNGTDISTKYIQPMRPIVVKPRASKSFDSIFGNHSLLAKSTEKSQSTWSPFIVQRHRLPCAIGTSIQDPTDRVFILTPGIDSMSPIECVTTTADWVDINGDEKSLKINLKVRARRRPVDLQPMDVDSSSENATDSTSPLSQPASTSATEPDMSFYEVGTGNLDSVPMMRHGARSPKNEIPTHILELGMEVEETERYSSTPSQSFITSFPLPEEQPSRNSSQHQLISPRSNYADGGFLGYDDRPFKGIKTTKCLLTDDGSQRNFLFDDEGLLLGYSRWRIIKIVLPMPRLGAKESLSMRPQSDLDGPFLRVRHDLKIRVLCKTADSEHPQNILLSTPIRFGSCPSTMPSAQRKTPPLPTYLQLFHGNGDQRCDPLPIYDRFDEPLTCIRPVPTSPAPSYASLYPSNATHSLRSSSPSSYSESSSSSSLGRGERSISPSPSSIDTPMDIDNHNIDSDDGSTRDNQLTPMTATKVAETIPTTITTIA</sequence>
<feature type="compositionally biased region" description="Polar residues" evidence="1">
    <location>
        <begin position="489"/>
        <end position="511"/>
    </location>
</feature>
<evidence type="ECO:0000313" key="4">
    <source>
        <dbReference type="Proteomes" id="UP000094020"/>
    </source>
</evidence>
<feature type="compositionally biased region" description="Low complexity" evidence="1">
    <location>
        <begin position="26"/>
        <end position="38"/>
    </location>
</feature>
<reference evidence="3" key="2">
    <citation type="submission" date="2013-07" db="EMBL/GenBank/DDBJ databases">
        <authorList>
            <consortium name="The Broad Institute Genome Sequencing Platform"/>
            <person name="Cuomo C."/>
            <person name="Litvintseva A."/>
            <person name="Chen Y."/>
            <person name="Heitman J."/>
            <person name="Sun S."/>
            <person name="Springer D."/>
            <person name="Dromer F."/>
            <person name="Young S.K."/>
            <person name="Zeng Q."/>
            <person name="Gargeya S."/>
            <person name="Fitzgerald M."/>
            <person name="Abouelleil A."/>
            <person name="Alvarado L."/>
            <person name="Berlin A.M."/>
            <person name="Chapman S.B."/>
            <person name="Dewar J."/>
            <person name="Goldberg J."/>
            <person name="Griggs A."/>
            <person name="Gujja S."/>
            <person name="Hansen M."/>
            <person name="Howarth C."/>
            <person name="Imamovic A."/>
            <person name="Larimer J."/>
            <person name="McCowan C."/>
            <person name="Murphy C."/>
            <person name="Pearson M."/>
            <person name="Priest M."/>
            <person name="Roberts A."/>
            <person name="Saif S."/>
            <person name="Shea T."/>
            <person name="Sykes S."/>
            <person name="Wortman J."/>
            <person name="Nusbaum C."/>
            <person name="Birren B."/>
        </authorList>
    </citation>
    <scope>NUCLEOTIDE SEQUENCE</scope>
    <source>
        <strain evidence="3">CBS 10737</strain>
    </source>
</reference>
<dbReference type="GeneID" id="30171212"/>
<dbReference type="EMBL" id="KI894009">
    <property type="protein sequence ID" value="OCF50787.1"/>
    <property type="molecule type" value="Genomic_DNA"/>
</dbReference>
<feature type="region of interest" description="Disordered" evidence="1">
    <location>
        <begin position="481"/>
        <end position="541"/>
    </location>
</feature>
<feature type="region of interest" description="Disordered" evidence="1">
    <location>
        <begin position="83"/>
        <end position="113"/>
    </location>
</feature>
<evidence type="ECO:0000256" key="1">
    <source>
        <dbReference type="SAM" id="MobiDB-lite"/>
    </source>
</evidence>
<proteinExistence type="predicted"/>
<feature type="region of interest" description="Disordered" evidence="1">
    <location>
        <begin position="1"/>
        <end position="61"/>
    </location>
</feature>
<dbReference type="Proteomes" id="UP000094020">
    <property type="component" value="Chromosome 3"/>
</dbReference>
<dbReference type="OrthoDB" id="1638493at2759"/>
<feature type="compositionally biased region" description="Polar residues" evidence="1">
    <location>
        <begin position="579"/>
        <end position="589"/>
    </location>
</feature>
<feature type="compositionally biased region" description="Basic and acidic residues" evidence="1">
    <location>
        <begin position="810"/>
        <end position="822"/>
    </location>
</feature>
<feature type="compositionally biased region" description="Polar residues" evidence="1">
    <location>
        <begin position="559"/>
        <end position="569"/>
    </location>
</feature>
<name>A0A1B9I5K2_9TREE</name>
<reference evidence="3" key="4">
    <citation type="submission" date="2024-02" db="EMBL/GenBank/DDBJ databases">
        <title>Comparative genomics of Cryptococcus and Kwoniella reveals pathogenesis evolution and contrasting modes of karyotype evolution via chromosome fusion or intercentromeric recombination.</title>
        <authorList>
            <person name="Coelho M.A."/>
            <person name="David-Palma M."/>
            <person name="Shea T."/>
            <person name="Bowers K."/>
            <person name="McGinley-Smith S."/>
            <person name="Mohammad A.W."/>
            <person name="Gnirke A."/>
            <person name="Yurkov A.M."/>
            <person name="Nowrousian M."/>
            <person name="Sun S."/>
            <person name="Cuomo C.A."/>
            <person name="Heitman J."/>
        </authorList>
    </citation>
    <scope>NUCLEOTIDE SEQUENCE</scope>
    <source>
        <strain evidence="3">CBS 10737</strain>
    </source>
</reference>